<accession>A0AAU9KAP1</accession>
<keyword evidence="1 3" id="KW-0963">Cytoplasm</keyword>
<reference evidence="4" key="1">
    <citation type="submission" date="2021-09" db="EMBL/GenBank/DDBJ databases">
        <authorList>
            <consortium name="AG Swart"/>
            <person name="Singh M."/>
            <person name="Singh A."/>
            <person name="Seah K."/>
            <person name="Emmerich C."/>
        </authorList>
    </citation>
    <scope>NUCLEOTIDE SEQUENCE</scope>
    <source>
        <strain evidence="4">ATCC30299</strain>
    </source>
</reference>
<gene>
    <name evidence="4" type="ORF">BSTOLATCC_MIC61127</name>
</gene>
<dbReference type="GO" id="GO:0016779">
    <property type="term" value="F:nucleotidyltransferase activity"/>
    <property type="evidence" value="ECO:0007669"/>
    <property type="project" value="UniProtKB-UniRule"/>
</dbReference>
<dbReference type="GO" id="GO:0002143">
    <property type="term" value="P:tRNA wobble position uridine thiolation"/>
    <property type="evidence" value="ECO:0007669"/>
    <property type="project" value="TreeGrafter"/>
</dbReference>
<evidence type="ECO:0000256" key="1">
    <source>
        <dbReference type="ARBA" id="ARBA00022490"/>
    </source>
</evidence>
<comment type="pathway">
    <text evidence="3">tRNA modification; 5-methoxycarbonylmethyl-2-thiouridine-tRNA biosynthesis.</text>
</comment>
<dbReference type="SUPFAM" id="SSF52402">
    <property type="entry name" value="Adenine nucleotide alpha hydrolases-like"/>
    <property type="match status" value="1"/>
</dbReference>
<dbReference type="Proteomes" id="UP001162131">
    <property type="component" value="Unassembled WGS sequence"/>
</dbReference>
<comment type="similarity">
    <text evidence="3">Belongs to the CTU2/NCS2 family.</text>
</comment>
<dbReference type="AlphaFoldDB" id="A0AAU9KAP1"/>
<evidence type="ECO:0000256" key="2">
    <source>
        <dbReference type="ARBA" id="ARBA00022694"/>
    </source>
</evidence>
<name>A0AAU9KAP1_9CILI</name>
<evidence type="ECO:0000313" key="5">
    <source>
        <dbReference type="Proteomes" id="UP001162131"/>
    </source>
</evidence>
<evidence type="ECO:0000313" key="4">
    <source>
        <dbReference type="EMBL" id="CAG9334515.1"/>
    </source>
</evidence>
<proteinExistence type="inferred from homology"/>
<dbReference type="InterPro" id="IPR014729">
    <property type="entry name" value="Rossmann-like_a/b/a_fold"/>
</dbReference>
<sequence>MEEQKQLCYKCGVKPPNYKIRSQKVCRDCFIKNTEHLFRSNLKALLSPKKGENLLIAISGGANSMSMLHLTDTCKNPEKTTKLMQFTPVLLYIDDSFIYHTPQSQVSEFLESVEKRYNVHINVIKIEEKIPDIEEQLNLPSQAKSDMLYFVINNLITDFARENNYQKVITGESASRVSTLVMSEICKGRGVSVSSFSSPILLVDGITIARPLRELLEKEVAIYHSIYDVPLLTKLPMAQSLTLPWAGSMDILIQDFLGNLQSKFPSTTHTLLRTATKLIPQGNFNEICAICKHTKDGPINHLEKFNSEYEDICYACHHLRQNK</sequence>
<dbReference type="GO" id="GO:0005829">
    <property type="term" value="C:cytosol"/>
    <property type="evidence" value="ECO:0007669"/>
    <property type="project" value="TreeGrafter"/>
</dbReference>
<comment type="caution">
    <text evidence="4">The sequence shown here is derived from an EMBL/GenBank/DDBJ whole genome shotgun (WGS) entry which is preliminary data.</text>
</comment>
<dbReference type="InterPro" id="IPR019407">
    <property type="entry name" value="CTU2"/>
</dbReference>
<evidence type="ECO:0000256" key="3">
    <source>
        <dbReference type="HAMAP-Rule" id="MF_03054"/>
    </source>
</evidence>
<protein>
    <recommendedName>
        <fullName evidence="3">Cytoplasmic tRNA 2-thiolation protein 2</fullName>
    </recommendedName>
</protein>
<keyword evidence="5" id="KW-1185">Reference proteome</keyword>
<dbReference type="Gene3D" id="3.40.50.620">
    <property type="entry name" value="HUPs"/>
    <property type="match status" value="1"/>
</dbReference>
<dbReference type="GO" id="GO:0032447">
    <property type="term" value="P:protein urmylation"/>
    <property type="evidence" value="ECO:0007669"/>
    <property type="project" value="UniProtKB-UniRule"/>
</dbReference>
<dbReference type="PANTHER" id="PTHR20882">
    <property type="entry name" value="CYTOPLASMIC TRNA 2-THIOLATION PROTEIN 2"/>
    <property type="match status" value="1"/>
</dbReference>
<comment type="subcellular location">
    <subcellularLocation>
        <location evidence="3">Cytoplasm</location>
    </subcellularLocation>
</comment>
<dbReference type="PANTHER" id="PTHR20882:SF14">
    <property type="entry name" value="CYTOPLASMIC TRNA 2-THIOLATION PROTEIN 2"/>
    <property type="match status" value="1"/>
</dbReference>
<dbReference type="HAMAP" id="MF_03054">
    <property type="entry name" value="CTU2"/>
    <property type="match status" value="1"/>
</dbReference>
<dbReference type="EMBL" id="CAJZBQ010000058">
    <property type="protein sequence ID" value="CAG9334515.1"/>
    <property type="molecule type" value="Genomic_DNA"/>
</dbReference>
<dbReference type="GO" id="GO:0016783">
    <property type="term" value="F:sulfurtransferase activity"/>
    <property type="evidence" value="ECO:0007669"/>
    <property type="project" value="TreeGrafter"/>
</dbReference>
<dbReference type="Pfam" id="PF10288">
    <property type="entry name" value="CTU2"/>
    <property type="match status" value="1"/>
</dbReference>
<organism evidence="4 5">
    <name type="scientific">Blepharisma stoltei</name>
    <dbReference type="NCBI Taxonomy" id="1481888"/>
    <lineage>
        <taxon>Eukaryota</taxon>
        <taxon>Sar</taxon>
        <taxon>Alveolata</taxon>
        <taxon>Ciliophora</taxon>
        <taxon>Postciliodesmatophora</taxon>
        <taxon>Heterotrichea</taxon>
        <taxon>Heterotrichida</taxon>
        <taxon>Blepharismidae</taxon>
        <taxon>Blepharisma</taxon>
    </lineage>
</organism>
<dbReference type="GO" id="GO:0000049">
    <property type="term" value="F:tRNA binding"/>
    <property type="evidence" value="ECO:0007669"/>
    <property type="project" value="InterPro"/>
</dbReference>
<comment type="function">
    <text evidence="3">Plays a central role in 2-thiolation of mcm(5)S(2)U at tRNA wobble positions of tRNA(Lys), tRNA(Glu) and tRNA(Gln). May act by forming a heterodimer with NCS6/CTU1 that ligates sulfur from thiocarboxylated URM1 onto the uridine of tRNAs at wobble position.</text>
</comment>
<keyword evidence="2 3" id="KW-0819">tRNA processing</keyword>